<dbReference type="InterPro" id="IPR017853">
    <property type="entry name" value="GH"/>
</dbReference>
<dbReference type="EMBL" id="UZAL01039583">
    <property type="protein sequence ID" value="VDP75701.1"/>
    <property type="molecule type" value="Genomic_DNA"/>
</dbReference>
<accession>A0A183PUA2</accession>
<dbReference type="AlphaFoldDB" id="A0A183PUA2"/>
<dbReference type="Pfam" id="PF00128">
    <property type="entry name" value="Alpha-amylase"/>
    <property type="match status" value="1"/>
</dbReference>
<keyword evidence="3" id="KW-1185">Reference proteome</keyword>
<feature type="domain" description="Glycosyl hydrolase family 13 catalytic" evidence="1">
    <location>
        <begin position="3"/>
        <end position="137"/>
    </location>
</feature>
<dbReference type="SUPFAM" id="SSF51445">
    <property type="entry name" value="(Trans)glycosidases"/>
    <property type="match status" value="1"/>
</dbReference>
<gene>
    <name evidence="2" type="ORF">SMTD_LOCUS17937</name>
</gene>
<dbReference type="InterPro" id="IPR006047">
    <property type="entry name" value="GH13_cat_dom"/>
</dbReference>
<dbReference type="STRING" id="31246.A0A183PUA2"/>
<dbReference type="Gene3D" id="3.20.20.80">
    <property type="entry name" value="Glycosidases"/>
    <property type="match status" value="1"/>
</dbReference>
<proteinExistence type="predicted"/>
<organism evidence="2 3">
    <name type="scientific">Schistosoma mattheei</name>
    <dbReference type="NCBI Taxonomy" id="31246"/>
    <lineage>
        <taxon>Eukaryota</taxon>
        <taxon>Metazoa</taxon>
        <taxon>Spiralia</taxon>
        <taxon>Lophotrochozoa</taxon>
        <taxon>Platyhelminthes</taxon>
        <taxon>Trematoda</taxon>
        <taxon>Digenea</taxon>
        <taxon>Strigeidida</taxon>
        <taxon>Schistosomatoidea</taxon>
        <taxon>Schistosomatidae</taxon>
        <taxon>Schistosoma</taxon>
    </lineage>
</organism>
<sequence length="193" mass="22402">MQVGVTSILLTNLLNSDINGIIDWETINQSIDPTEEGFNHYLPQIIKKSKQQKISILLGLSIYTTSNRHEWFRLSQSSNNNNNNVYSTFYIWTNNEPLTDQQKRHYAYDSIRRAYYRHVHGNPNSPLLNLSNPNVVDGYQWDKGQSAFSPIWDSSSGCICISELMFTPALESSAVRFKRYRVIHFESRNKHQL</sequence>
<evidence type="ECO:0000259" key="1">
    <source>
        <dbReference type="Pfam" id="PF00128"/>
    </source>
</evidence>
<protein>
    <recommendedName>
        <fullName evidence="1">Glycosyl hydrolase family 13 catalytic domain-containing protein</fullName>
    </recommendedName>
</protein>
<evidence type="ECO:0000313" key="2">
    <source>
        <dbReference type="EMBL" id="VDP75701.1"/>
    </source>
</evidence>
<evidence type="ECO:0000313" key="3">
    <source>
        <dbReference type="Proteomes" id="UP000269396"/>
    </source>
</evidence>
<dbReference type="GO" id="GO:0005975">
    <property type="term" value="P:carbohydrate metabolic process"/>
    <property type="evidence" value="ECO:0007669"/>
    <property type="project" value="InterPro"/>
</dbReference>
<name>A0A183PUA2_9TREM</name>
<reference evidence="2 3" key="1">
    <citation type="submission" date="2018-11" db="EMBL/GenBank/DDBJ databases">
        <authorList>
            <consortium name="Pathogen Informatics"/>
        </authorList>
    </citation>
    <scope>NUCLEOTIDE SEQUENCE [LARGE SCALE GENOMIC DNA]</scope>
    <source>
        <strain>Denwood</strain>
        <strain evidence="3">Zambia</strain>
    </source>
</reference>
<dbReference type="Proteomes" id="UP000269396">
    <property type="component" value="Unassembled WGS sequence"/>
</dbReference>